<feature type="compositionally biased region" description="Basic and acidic residues" evidence="1">
    <location>
        <begin position="89"/>
        <end position="101"/>
    </location>
</feature>
<proteinExistence type="predicted"/>
<keyword evidence="2" id="KW-0732">Signal</keyword>
<feature type="chain" id="PRO_5003314988" description="Secreted protein" evidence="2">
    <location>
        <begin position="25"/>
        <end position="636"/>
    </location>
</feature>
<dbReference type="KEGG" id="mlr:MELLADRAFT_103578"/>
<evidence type="ECO:0000256" key="2">
    <source>
        <dbReference type="SAM" id="SignalP"/>
    </source>
</evidence>
<evidence type="ECO:0000313" key="3">
    <source>
        <dbReference type="EMBL" id="EGG10283.1"/>
    </source>
</evidence>
<dbReference type="Proteomes" id="UP000001072">
    <property type="component" value="Unassembled WGS sequence"/>
</dbReference>
<evidence type="ECO:0000313" key="4">
    <source>
        <dbReference type="Proteomes" id="UP000001072"/>
    </source>
</evidence>
<name>F4RBT3_MELLP</name>
<evidence type="ECO:0000256" key="1">
    <source>
        <dbReference type="SAM" id="MobiDB-lite"/>
    </source>
</evidence>
<sequence length="636" mass="73772">MRLFLYQDLCFAALLLHLISSTFQHPLIKEIKDRSALDKIITNQASLLHGDIDGSSNSRFSEVTSEIKNIRKRKSHFISHPPSGTHTAKRIENDESPNKSDKALEITNQGSYLDSLLIHLQPHLWPWEDQDMKRQTVRDSEQTNLVMGQLEEGEIKETKLSGGQDKKKLAIIMNESCHISIGKGHQVHSNQNKALSDEETSFQEILKAKTPKDEDMRISRGKVTDVPMCQGKKTGMTSDPLSNKKGDELLKHEMIKILNELKYQIVTSGYTNMKVAKIQLKRLIELEKSMKKLDFECAWTKVRSSFGEGKSRNWEKSIRAQVQQFKLIEGWRVIKTNASDDLKECMKLLQVEEYWPVFSEMKYKTLTDTMNLIKKIRQEKNGHAYQELCRLLPPKLLQHRLSRMAYMAKRSDFISQLYSDEDLKSKQERGYDTLWILLIEEALYSATQIDSETYLSDTKDKDTWDVFVKLFRLIHEHDVIDKDSLLFNIRYKGSYWISSIDFELFSGGSTPQSHRFKKGFNILLRHLDKIENIYEGSMDKNKFSKLMKSAGDWSPTDILLGIHYGVRLESFGALSHLAKSKHHTYTHELSQLDKEKIRRPQVQDFENFLKAHIELQRQGIISCCKPLKSLRLLQSR</sequence>
<dbReference type="InParanoid" id="F4RBT3"/>
<protein>
    <recommendedName>
        <fullName evidence="5">Secreted protein</fullName>
    </recommendedName>
</protein>
<dbReference type="HOGENOM" id="CLU_505348_0_0_1"/>
<feature type="signal peptide" evidence="2">
    <location>
        <begin position="1"/>
        <end position="24"/>
    </location>
</feature>
<dbReference type="AlphaFoldDB" id="F4RBT3"/>
<dbReference type="OrthoDB" id="2513583at2759"/>
<feature type="region of interest" description="Disordered" evidence="1">
    <location>
        <begin position="76"/>
        <end position="101"/>
    </location>
</feature>
<dbReference type="VEuPathDB" id="FungiDB:MELLADRAFT_103578"/>
<keyword evidence="4" id="KW-1185">Reference proteome</keyword>
<gene>
    <name evidence="3" type="ORF">MELLADRAFT_103578</name>
</gene>
<accession>F4RBT3</accession>
<dbReference type="GeneID" id="18922011"/>
<organism evidence="4">
    <name type="scientific">Melampsora larici-populina (strain 98AG31 / pathotype 3-4-7)</name>
    <name type="common">Poplar leaf rust fungus</name>
    <dbReference type="NCBI Taxonomy" id="747676"/>
    <lineage>
        <taxon>Eukaryota</taxon>
        <taxon>Fungi</taxon>
        <taxon>Dikarya</taxon>
        <taxon>Basidiomycota</taxon>
        <taxon>Pucciniomycotina</taxon>
        <taxon>Pucciniomycetes</taxon>
        <taxon>Pucciniales</taxon>
        <taxon>Melampsoraceae</taxon>
        <taxon>Melampsora</taxon>
    </lineage>
</organism>
<evidence type="ECO:0008006" key="5">
    <source>
        <dbReference type="Google" id="ProtNLM"/>
    </source>
</evidence>
<dbReference type="EMBL" id="GL883095">
    <property type="protein sequence ID" value="EGG10283.1"/>
    <property type="molecule type" value="Genomic_DNA"/>
</dbReference>
<dbReference type="RefSeq" id="XP_007406584.1">
    <property type="nucleotide sequence ID" value="XM_007406522.1"/>
</dbReference>
<reference evidence="4" key="1">
    <citation type="journal article" date="2011" name="Proc. Natl. Acad. Sci. U.S.A.">
        <title>Obligate biotrophy features unraveled by the genomic analysis of rust fungi.</title>
        <authorList>
            <person name="Duplessis S."/>
            <person name="Cuomo C.A."/>
            <person name="Lin Y.-C."/>
            <person name="Aerts A."/>
            <person name="Tisserant E."/>
            <person name="Veneault-Fourrey C."/>
            <person name="Joly D.L."/>
            <person name="Hacquard S."/>
            <person name="Amselem J."/>
            <person name="Cantarel B.L."/>
            <person name="Chiu R."/>
            <person name="Coutinho P.M."/>
            <person name="Feau N."/>
            <person name="Field M."/>
            <person name="Frey P."/>
            <person name="Gelhaye E."/>
            <person name="Goldberg J."/>
            <person name="Grabherr M.G."/>
            <person name="Kodira C.D."/>
            <person name="Kohler A."/>
            <person name="Kuees U."/>
            <person name="Lindquist E.A."/>
            <person name="Lucas S.M."/>
            <person name="Mago R."/>
            <person name="Mauceli E."/>
            <person name="Morin E."/>
            <person name="Murat C."/>
            <person name="Pangilinan J.L."/>
            <person name="Park R."/>
            <person name="Pearson M."/>
            <person name="Quesneville H."/>
            <person name="Rouhier N."/>
            <person name="Sakthikumar S."/>
            <person name="Salamov A.A."/>
            <person name="Schmutz J."/>
            <person name="Selles B."/>
            <person name="Shapiro H."/>
            <person name="Tanguay P."/>
            <person name="Tuskan G.A."/>
            <person name="Henrissat B."/>
            <person name="Van de Peer Y."/>
            <person name="Rouze P."/>
            <person name="Ellis J.G."/>
            <person name="Dodds P.N."/>
            <person name="Schein J.E."/>
            <person name="Zhong S."/>
            <person name="Hamelin R.C."/>
            <person name="Grigoriev I.V."/>
            <person name="Szabo L.J."/>
            <person name="Martin F."/>
        </authorList>
    </citation>
    <scope>NUCLEOTIDE SEQUENCE [LARGE SCALE GENOMIC DNA]</scope>
    <source>
        <strain evidence="4">98AG31 / pathotype 3-4-7</strain>
    </source>
</reference>